<evidence type="ECO:0000313" key="3">
    <source>
        <dbReference type="Proteomes" id="UP000837857"/>
    </source>
</evidence>
<evidence type="ECO:0000256" key="1">
    <source>
        <dbReference type="SAM" id="SignalP"/>
    </source>
</evidence>
<proteinExistence type="predicted"/>
<sequence>MAKLFIAFVWTWCGRQMQQECYWRAGGHMRVAGYGVARGAGGTQPPRSRLMNRRDPRLALRSPRSSALFESY</sequence>
<dbReference type="Proteomes" id="UP000837857">
    <property type="component" value="Chromosome 12"/>
</dbReference>
<feature type="chain" id="PRO_5047440462" description="Secreted protein" evidence="1">
    <location>
        <begin position="17"/>
        <end position="72"/>
    </location>
</feature>
<organism evidence="2 3">
    <name type="scientific">Iphiclides podalirius</name>
    <name type="common">scarce swallowtail</name>
    <dbReference type="NCBI Taxonomy" id="110791"/>
    <lineage>
        <taxon>Eukaryota</taxon>
        <taxon>Metazoa</taxon>
        <taxon>Ecdysozoa</taxon>
        <taxon>Arthropoda</taxon>
        <taxon>Hexapoda</taxon>
        <taxon>Insecta</taxon>
        <taxon>Pterygota</taxon>
        <taxon>Neoptera</taxon>
        <taxon>Endopterygota</taxon>
        <taxon>Lepidoptera</taxon>
        <taxon>Glossata</taxon>
        <taxon>Ditrysia</taxon>
        <taxon>Papilionoidea</taxon>
        <taxon>Papilionidae</taxon>
        <taxon>Papilioninae</taxon>
        <taxon>Iphiclides</taxon>
    </lineage>
</organism>
<reference evidence="2" key="1">
    <citation type="submission" date="2022-03" db="EMBL/GenBank/DDBJ databases">
        <authorList>
            <person name="Martin H S."/>
        </authorList>
    </citation>
    <scope>NUCLEOTIDE SEQUENCE</scope>
</reference>
<feature type="signal peptide" evidence="1">
    <location>
        <begin position="1"/>
        <end position="16"/>
    </location>
</feature>
<gene>
    <name evidence="2" type="ORF">IPOD504_LOCUS2677</name>
</gene>
<keyword evidence="3" id="KW-1185">Reference proteome</keyword>
<dbReference type="EMBL" id="OW152824">
    <property type="protein sequence ID" value="CAH2040609.1"/>
    <property type="molecule type" value="Genomic_DNA"/>
</dbReference>
<feature type="non-terminal residue" evidence="2">
    <location>
        <position position="72"/>
    </location>
</feature>
<name>A0ABN8HXB2_9NEOP</name>
<evidence type="ECO:0000313" key="2">
    <source>
        <dbReference type="EMBL" id="CAH2040609.1"/>
    </source>
</evidence>
<accession>A0ABN8HXB2</accession>
<evidence type="ECO:0008006" key="4">
    <source>
        <dbReference type="Google" id="ProtNLM"/>
    </source>
</evidence>
<keyword evidence="1" id="KW-0732">Signal</keyword>
<protein>
    <recommendedName>
        <fullName evidence="4">Secreted protein</fullName>
    </recommendedName>
</protein>